<dbReference type="PANTHER" id="PTHR46458">
    <property type="entry name" value="BLR2807 PROTEIN"/>
    <property type="match status" value="1"/>
</dbReference>
<comment type="caution">
    <text evidence="8">The sequence shown here is derived from an EMBL/GenBank/DDBJ whole genome shotgun (WGS) entry which is preliminary data.</text>
</comment>
<accession>A0A922I0I8</accession>
<dbReference type="EMBL" id="ASGP02000003">
    <property type="protein sequence ID" value="KAH9516750.1"/>
    <property type="molecule type" value="Genomic_DNA"/>
</dbReference>
<dbReference type="InterPro" id="IPR012292">
    <property type="entry name" value="Globin/Proto"/>
</dbReference>
<dbReference type="OrthoDB" id="6344802at2759"/>
<reference evidence="7" key="2">
    <citation type="submission" date="2020-06" db="EMBL/GenBank/DDBJ databases">
        <authorList>
            <person name="Ji K."/>
            <person name="Li J."/>
        </authorList>
    </citation>
    <scope>NUCLEOTIDE SEQUENCE</scope>
    <source>
        <strain evidence="7">JKM2019</strain>
        <tissue evidence="7">Whole body</tissue>
    </source>
</reference>
<feature type="region of interest" description="Disordered" evidence="5">
    <location>
        <begin position="1"/>
        <end position="35"/>
    </location>
</feature>
<keyword evidence="2" id="KW-0479">Metal-binding</keyword>
<dbReference type="InterPro" id="IPR000971">
    <property type="entry name" value="Globin"/>
</dbReference>
<keyword evidence="3" id="KW-0408">Iron</keyword>
<protein>
    <submittedName>
        <fullName evidence="7">Neuroglobin-like protein</fullName>
    </submittedName>
</protein>
<dbReference type="GO" id="GO:0019825">
    <property type="term" value="F:oxygen binding"/>
    <property type="evidence" value="ECO:0007669"/>
    <property type="project" value="InterPro"/>
</dbReference>
<dbReference type="InterPro" id="IPR009050">
    <property type="entry name" value="Globin-like_sf"/>
</dbReference>
<evidence type="ECO:0000256" key="3">
    <source>
        <dbReference type="ARBA" id="ARBA00023004"/>
    </source>
</evidence>
<dbReference type="PANTHER" id="PTHR46458:SF5">
    <property type="entry name" value="GLOBIN FAMILY PROFILE DOMAIN-CONTAINING PROTEIN"/>
    <property type="match status" value="1"/>
</dbReference>
<evidence type="ECO:0000313" key="9">
    <source>
        <dbReference type="Proteomes" id="UP000790347"/>
    </source>
</evidence>
<evidence type="ECO:0000256" key="1">
    <source>
        <dbReference type="ARBA" id="ARBA00022617"/>
    </source>
</evidence>
<dbReference type="GO" id="GO:0005344">
    <property type="term" value="F:oxygen carrier activity"/>
    <property type="evidence" value="ECO:0007669"/>
    <property type="project" value="UniProtKB-KW"/>
</dbReference>
<feature type="domain" description="Globin" evidence="6">
    <location>
        <begin position="40"/>
        <end position="193"/>
    </location>
</feature>
<organism evidence="8 9">
    <name type="scientific">Dermatophagoides farinae</name>
    <name type="common">American house dust mite</name>
    <dbReference type="NCBI Taxonomy" id="6954"/>
    <lineage>
        <taxon>Eukaryota</taxon>
        <taxon>Metazoa</taxon>
        <taxon>Ecdysozoa</taxon>
        <taxon>Arthropoda</taxon>
        <taxon>Chelicerata</taxon>
        <taxon>Arachnida</taxon>
        <taxon>Acari</taxon>
        <taxon>Acariformes</taxon>
        <taxon>Sarcoptiformes</taxon>
        <taxon>Astigmata</taxon>
        <taxon>Psoroptidia</taxon>
        <taxon>Analgoidea</taxon>
        <taxon>Pyroglyphidae</taxon>
        <taxon>Dermatophagoidinae</taxon>
        <taxon>Dermatophagoides</taxon>
    </lineage>
</organism>
<dbReference type="Proteomes" id="UP000828236">
    <property type="component" value="Unassembled WGS sequence"/>
</dbReference>
<dbReference type="EMBL" id="SDOV01000001">
    <property type="protein sequence ID" value="KAH7646312.1"/>
    <property type="molecule type" value="Genomic_DNA"/>
</dbReference>
<evidence type="ECO:0000313" key="7">
    <source>
        <dbReference type="EMBL" id="KAH7646312.1"/>
    </source>
</evidence>
<reference evidence="8" key="1">
    <citation type="submission" date="2013-05" db="EMBL/GenBank/DDBJ databases">
        <authorList>
            <person name="Yim A.K.Y."/>
            <person name="Chan T.F."/>
            <person name="Ji K.M."/>
            <person name="Liu X.Y."/>
            <person name="Zhou J.W."/>
            <person name="Li R.Q."/>
            <person name="Yang K.Y."/>
            <person name="Li J."/>
            <person name="Li M."/>
            <person name="Law P.T.W."/>
            <person name="Wu Y.L."/>
            <person name="Cai Z.L."/>
            <person name="Qin H."/>
            <person name="Bao Y."/>
            <person name="Leung R.K.K."/>
            <person name="Ng P.K.S."/>
            <person name="Zou J."/>
            <person name="Zhong X.J."/>
            <person name="Ran P.X."/>
            <person name="Zhong N.S."/>
            <person name="Liu Z.G."/>
            <person name="Tsui S.K.W."/>
        </authorList>
    </citation>
    <scope>NUCLEOTIDE SEQUENCE</scope>
    <source>
        <strain evidence="8">Derf</strain>
        <tissue evidence="8">Whole organism</tissue>
    </source>
</reference>
<evidence type="ECO:0000256" key="5">
    <source>
        <dbReference type="SAM" id="MobiDB-lite"/>
    </source>
</evidence>
<proteinExistence type="inferred from homology"/>
<evidence type="ECO:0000313" key="8">
    <source>
        <dbReference type="EMBL" id="KAH9516750.1"/>
    </source>
</evidence>
<reference evidence="8" key="4">
    <citation type="journal article" date="2022" name="Res Sq">
        <title>Comparative Genomics Reveals Insights into the Divergent Evolution of Astigmatic Mites and Household Pest Adaptations.</title>
        <authorList>
            <person name="Xiong Q."/>
            <person name="Wan A.T.-Y."/>
            <person name="Liu X.-Y."/>
            <person name="Fung C.S.-H."/>
            <person name="Xiao X."/>
            <person name="Malainual N."/>
            <person name="Hou J."/>
            <person name="Wang L."/>
            <person name="Wang M."/>
            <person name="Yang K."/>
            <person name="Cui Y."/>
            <person name="Leung E."/>
            <person name="Nong W."/>
            <person name="Shin S.-K."/>
            <person name="Au S."/>
            <person name="Jeong K.Y."/>
            <person name="Chew F.T."/>
            <person name="Hui J."/>
            <person name="Leung T.F."/>
            <person name="Tungtrongchitr A."/>
            <person name="Zhong N."/>
            <person name="Liu Z."/>
            <person name="Tsui S."/>
        </authorList>
    </citation>
    <scope>NUCLEOTIDE SEQUENCE</scope>
    <source>
        <strain evidence="8">Derf</strain>
        <tissue evidence="8">Whole organism</tissue>
    </source>
</reference>
<dbReference type="GO" id="GO:0046872">
    <property type="term" value="F:metal ion binding"/>
    <property type="evidence" value="ECO:0007669"/>
    <property type="project" value="UniProtKB-KW"/>
</dbReference>
<evidence type="ECO:0000259" key="6">
    <source>
        <dbReference type="PROSITE" id="PS01033"/>
    </source>
</evidence>
<keyword evidence="1 4" id="KW-0349">Heme</keyword>
<gene>
    <name evidence="8" type="ORF">DERF_007469</name>
    <name evidence="7" type="ORF">HUG17_1850</name>
</gene>
<dbReference type="PROSITE" id="PS01033">
    <property type="entry name" value="GLOBIN"/>
    <property type="match status" value="1"/>
</dbReference>
<dbReference type="GO" id="GO:0020037">
    <property type="term" value="F:heme binding"/>
    <property type="evidence" value="ECO:0007669"/>
    <property type="project" value="InterPro"/>
</dbReference>
<evidence type="ECO:0000256" key="4">
    <source>
        <dbReference type="RuleBase" id="RU000356"/>
    </source>
</evidence>
<dbReference type="Proteomes" id="UP000790347">
    <property type="component" value="Unassembled WGS sequence"/>
</dbReference>
<name>A0A922I0I8_DERFA</name>
<keyword evidence="4" id="KW-0561">Oxygen transport</keyword>
<comment type="similarity">
    <text evidence="4">Belongs to the globin family.</text>
</comment>
<dbReference type="Gene3D" id="1.10.490.10">
    <property type="entry name" value="Globins"/>
    <property type="match status" value="1"/>
</dbReference>
<dbReference type="SUPFAM" id="SSF46458">
    <property type="entry name" value="Globin-like"/>
    <property type="match status" value="1"/>
</dbReference>
<keyword evidence="9" id="KW-1185">Reference proteome</keyword>
<keyword evidence="4" id="KW-0813">Transport</keyword>
<dbReference type="AlphaFoldDB" id="A0A922I0I8"/>
<sequence length="193" mass="22455">MGCPLSKSGDDSDSRRNKNAPDPFKTEENIGNKTIDPRLPLTVKQKFNLSKSWKGISREMEMTGVLMFVKLFEETPDILNLFTKFQELKTKDSQMKSMELAEHATKVMANLDEMINGLDDMDYFFHHLHNLGKFHRKIPGFQKENFLKLEKPFIEAVKEVLQERYTDNMANIYNIIIKLILQTVAEGFEKDFD</sequence>
<reference evidence="7" key="3">
    <citation type="journal article" date="2021" name="World Allergy Organ. J.">
        <title>Chromosome-level assembly of Dermatophagoides farinae genome and transcriptome reveals two novel allergens Der f 37 and Der f 39.</title>
        <authorList>
            <person name="Chen J."/>
            <person name="Cai Z."/>
            <person name="Fan D."/>
            <person name="Hu J."/>
            <person name="Hou Y."/>
            <person name="He Y."/>
            <person name="Zhang Z."/>
            <person name="Zhao Z."/>
            <person name="Gao P."/>
            <person name="Hu W."/>
            <person name="Sun J."/>
            <person name="Li J."/>
            <person name="Ji K."/>
        </authorList>
    </citation>
    <scope>NUCLEOTIDE SEQUENCE</scope>
    <source>
        <strain evidence="7">JKM2019</strain>
    </source>
</reference>
<dbReference type="InterPro" id="IPR050532">
    <property type="entry name" value="Globin-like_OT"/>
</dbReference>
<dbReference type="Pfam" id="PF00042">
    <property type="entry name" value="Globin"/>
    <property type="match status" value="1"/>
</dbReference>
<evidence type="ECO:0000256" key="2">
    <source>
        <dbReference type="ARBA" id="ARBA00022723"/>
    </source>
</evidence>